<keyword evidence="5" id="KW-0449">Lipoprotein</keyword>
<dbReference type="Proteomes" id="UP000254100">
    <property type="component" value="Unassembled WGS sequence"/>
</dbReference>
<dbReference type="EMBL" id="UHDT01000001">
    <property type="protein sequence ID" value="SUM57088.1"/>
    <property type="molecule type" value="Genomic_DNA"/>
</dbReference>
<evidence type="ECO:0000256" key="1">
    <source>
        <dbReference type="SAM" id="MobiDB-lite"/>
    </source>
</evidence>
<dbReference type="PROSITE" id="PS51257">
    <property type="entry name" value="PROKAR_LIPOPROTEIN"/>
    <property type="match status" value="1"/>
</dbReference>
<evidence type="ECO:0000313" key="4">
    <source>
        <dbReference type="EMBL" id="KIX90012.1"/>
    </source>
</evidence>
<dbReference type="Gene3D" id="3.10.450.40">
    <property type="match status" value="2"/>
</dbReference>
<proteinExistence type="predicted"/>
<feature type="domain" description="PepSY" evidence="3">
    <location>
        <begin position="153"/>
        <end position="206"/>
    </location>
</feature>
<keyword evidence="6" id="KW-1185">Reference proteome</keyword>
<feature type="region of interest" description="Disordered" evidence="1">
    <location>
        <begin position="20"/>
        <end position="77"/>
    </location>
</feature>
<reference evidence="4 6" key="1">
    <citation type="submission" date="2015-01" db="EMBL/GenBank/DDBJ databases">
        <authorList>
            <person name="Guo J."/>
        </authorList>
    </citation>
    <scope>NUCLEOTIDE SEQUENCE [LARGE SCALE GENOMIC DNA]</scope>
    <source>
        <strain evidence="4 6">DSM 22147</strain>
    </source>
</reference>
<protein>
    <submittedName>
        <fullName evidence="5">Putative lipoprotein</fullName>
    </submittedName>
</protein>
<dbReference type="STRING" id="569857.TP70_09840"/>
<evidence type="ECO:0000256" key="2">
    <source>
        <dbReference type="SAM" id="SignalP"/>
    </source>
</evidence>
<dbReference type="Pfam" id="PF03413">
    <property type="entry name" value="PepSY"/>
    <property type="match status" value="2"/>
</dbReference>
<evidence type="ECO:0000313" key="7">
    <source>
        <dbReference type="Proteomes" id="UP000254100"/>
    </source>
</evidence>
<dbReference type="InterPro" id="IPR025711">
    <property type="entry name" value="PepSY"/>
</dbReference>
<feature type="compositionally biased region" description="Basic and acidic residues" evidence="1">
    <location>
        <begin position="42"/>
        <end position="52"/>
    </location>
</feature>
<evidence type="ECO:0000313" key="6">
    <source>
        <dbReference type="Proteomes" id="UP000032366"/>
    </source>
</evidence>
<feature type="chain" id="PRO_5043119704" evidence="2">
    <location>
        <begin position="18"/>
        <end position="211"/>
    </location>
</feature>
<evidence type="ECO:0000313" key="5">
    <source>
        <dbReference type="EMBL" id="SUM57088.1"/>
    </source>
</evidence>
<reference evidence="5 7" key="2">
    <citation type="submission" date="2018-06" db="EMBL/GenBank/DDBJ databases">
        <authorList>
            <consortium name="Pathogen Informatics"/>
            <person name="Doyle S."/>
        </authorList>
    </citation>
    <scope>NUCLEOTIDE SEQUENCE [LARGE SCALE GENOMIC DNA]</scope>
    <source>
        <strain evidence="5 7">NCTC13832</strain>
    </source>
</reference>
<evidence type="ECO:0000259" key="3">
    <source>
        <dbReference type="Pfam" id="PF03413"/>
    </source>
</evidence>
<dbReference type="EMBL" id="JXWY01000107">
    <property type="protein sequence ID" value="KIX90012.1"/>
    <property type="molecule type" value="Genomic_DNA"/>
</dbReference>
<feature type="domain" description="PepSY" evidence="3">
    <location>
        <begin position="79"/>
        <end position="123"/>
    </location>
</feature>
<feature type="compositionally biased region" description="Low complexity" evidence="1">
    <location>
        <begin position="53"/>
        <end position="69"/>
    </location>
</feature>
<dbReference type="AlphaFoldDB" id="A0A0D6XN13"/>
<feature type="signal peptide" evidence="2">
    <location>
        <begin position="1"/>
        <end position="17"/>
    </location>
</feature>
<accession>A0A0D6XN13</accession>
<gene>
    <name evidence="5" type="ORF">NCTC13832_00756</name>
    <name evidence="4" type="ORF">TP70_09840</name>
</gene>
<dbReference type="OrthoDB" id="2418653at2"/>
<keyword evidence="2" id="KW-0732">Signal</keyword>
<dbReference type="RefSeq" id="WP_044361342.1">
    <property type="nucleotide sequence ID" value="NZ_JXWY01000107.1"/>
</dbReference>
<dbReference type="Proteomes" id="UP000032366">
    <property type="component" value="Unassembled WGS sequence"/>
</dbReference>
<sequence length="211" mass="23957">MKFKILGLLLSAGLVLAACGNDDDDKQEKQMDKQQTSQTSTDKNDDMDKDNQNDTQSNDQQSSQMNNMTTDVKDIQTEPEKAIETAQKEFDGQVKNIEYKQDNGEWVYKIDLVNGQNEAEVKVSDKDNKVLTSEQETEDDMQEQKVVDLDSVVSYKDAIKTAQKEMKGDLKQWKLNHDNGKLVYEVELVDQNKESEVIIDAKTGKVKGMDH</sequence>
<organism evidence="5 7">
    <name type="scientific">Staphylococcus microti</name>
    <dbReference type="NCBI Taxonomy" id="569857"/>
    <lineage>
        <taxon>Bacteria</taxon>
        <taxon>Bacillati</taxon>
        <taxon>Bacillota</taxon>
        <taxon>Bacilli</taxon>
        <taxon>Bacillales</taxon>
        <taxon>Staphylococcaceae</taxon>
        <taxon>Staphylococcus</taxon>
    </lineage>
</organism>
<name>A0A0D6XN13_9STAP</name>